<dbReference type="EMBL" id="KL648748">
    <property type="protein sequence ID" value="KEY64251.1"/>
    <property type="molecule type" value="Genomic_DNA"/>
</dbReference>
<gene>
    <name evidence="3" type="ORF">S7711_09043</name>
</gene>
<feature type="region of interest" description="Disordered" evidence="1">
    <location>
        <begin position="178"/>
        <end position="202"/>
    </location>
</feature>
<reference evidence="3 4" key="1">
    <citation type="journal article" date="2014" name="BMC Genomics">
        <title>Comparative genome sequencing reveals chemotype-specific gene clusters in the toxigenic black mold Stachybotrys.</title>
        <authorList>
            <person name="Semeiks J."/>
            <person name="Borek D."/>
            <person name="Otwinowski Z."/>
            <person name="Grishin N.V."/>
        </authorList>
    </citation>
    <scope>NUCLEOTIDE SEQUENCE [LARGE SCALE GENOMIC DNA]</scope>
    <source>
        <strain evidence="4">CBS 109288 / IBT 7711</strain>
    </source>
</reference>
<feature type="compositionally biased region" description="Polar residues" evidence="1">
    <location>
        <begin position="420"/>
        <end position="432"/>
    </location>
</feature>
<feature type="compositionally biased region" description="Low complexity" evidence="1">
    <location>
        <begin position="92"/>
        <end position="109"/>
    </location>
</feature>
<evidence type="ECO:0000256" key="2">
    <source>
        <dbReference type="SAM" id="Phobius"/>
    </source>
</evidence>
<organism evidence="3 4">
    <name type="scientific">Stachybotrys chartarum (strain CBS 109288 / IBT 7711)</name>
    <name type="common">Toxic black mold</name>
    <name type="synonym">Stilbospora chartarum</name>
    <dbReference type="NCBI Taxonomy" id="1280523"/>
    <lineage>
        <taxon>Eukaryota</taxon>
        <taxon>Fungi</taxon>
        <taxon>Dikarya</taxon>
        <taxon>Ascomycota</taxon>
        <taxon>Pezizomycotina</taxon>
        <taxon>Sordariomycetes</taxon>
        <taxon>Hypocreomycetidae</taxon>
        <taxon>Hypocreales</taxon>
        <taxon>Stachybotryaceae</taxon>
        <taxon>Stachybotrys</taxon>
    </lineage>
</organism>
<accession>A0A084AG22</accession>
<keyword evidence="2" id="KW-0472">Membrane</keyword>
<feature type="transmembrane region" description="Helical" evidence="2">
    <location>
        <begin position="38"/>
        <end position="61"/>
    </location>
</feature>
<dbReference type="HOGENOM" id="CLU_027663_0_0_1"/>
<keyword evidence="4" id="KW-1185">Reference proteome</keyword>
<feature type="region of interest" description="Disordered" evidence="1">
    <location>
        <begin position="68"/>
        <end position="114"/>
    </location>
</feature>
<feature type="compositionally biased region" description="Polar residues" evidence="1">
    <location>
        <begin position="378"/>
        <end position="390"/>
    </location>
</feature>
<evidence type="ECO:0000256" key="1">
    <source>
        <dbReference type="SAM" id="MobiDB-lite"/>
    </source>
</evidence>
<feature type="compositionally biased region" description="Acidic residues" evidence="1">
    <location>
        <begin position="342"/>
        <end position="353"/>
    </location>
</feature>
<proteinExistence type="predicted"/>
<feature type="compositionally biased region" description="Low complexity" evidence="1">
    <location>
        <begin position="298"/>
        <end position="310"/>
    </location>
</feature>
<protein>
    <submittedName>
        <fullName evidence="3">Uncharacterized protein</fullName>
    </submittedName>
</protein>
<dbReference type="OrthoDB" id="5376312at2759"/>
<dbReference type="Proteomes" id="UP000028045">
    <property type="component" value="Unassembled WGS sequence"/>
</dbReference>
<sequence>MHLHGRIPWNSRSVGAGRPIPRLFHRQDGGDDGSGQNMVYVAVVIGIFFVVLVAIVVWVVVKRRAAQRKHTGDGRYEPATGENRSTRSHQLNSTTRRNGTARTNNGTSNVGDTVNRHTSVRSVMTLPAYRPSAANNEQVLGREGDRDGIDVIVDLPNEEDLERQRDQEMEAMYQIRAARREQSSARSERTREQEEAAARRDNAALADIRARTRAASNSHQTQIEELRGDIERLKEARQRSVSSVSYADLGVARHDGTRLRASSNDSERMGLLSDAASFTQSTRSRGHSPGLRHQRNQSVSSVGSFDSDFVTPRRRSSAEDRAGSSPELVEADVGTEAMPPPEYEDVSLNDELDVPPNALVRSTTPMEPPPDYTGPYRSGSQRTDRSSSYGARTEESTGRAGGGSPGITLRTHQVPEIVVQPSSAHPDNDGTI</sequence>
<feature type="region of interest" description="Disordered" evidence="1">
    <location>
        <begin position="277"/>
        <end position="432"/>
    </location>
</feature>
<dbReference type="AlphaFoldDB" id="A0A084AG22"/>
<evidence type="ECO:0000313" key="3">
    <source>
        <dbReference type="EMBL" id="KEY64251.1"/>
    </source>
</evidence>
<feature type="compositionally biased region" description="Basic residues" evidence="1">
    <location>
        <begin position="284"/>
        <end position="295"/>
    </location>
</feature>
<name>A0A084AG22_STACB</name>
<keyword evidence="2" id="KW-1133">Transmembrane helix</keyword>
<keyword evidence="2" id="KW-0812">Transmembrane</keyword>
<evidence type="ECO:0000313" key="4">
    <source>
        <dbReference type="Proteomes" id="UP000028045"/>
    </source>
</evidence>